<proteinExistence type="predicted"/>
<reference evidence="2" key="1">
    <citation type="submission" date="2023-06" db="EMBL/GenBank/DDBJ databases">
        <title>Genome-scale phylogeny and comparative genomics of the fungal order Sordariales.</title>
        <authorList>
            <consortium name="Lawrence Berkeley National Laboratory"/>
            <person name="Hensen N."/>
            <person name="Bonometti L."/>
            <person name="Westerberg I."/>
            <person name="Brannstrom I.O."/>
            <person name="Guillou S."/>
            <person name="Cros-Aarteil S."/>
            <person name="Calhoun S."/>
            <person name="Haridas S."/>
            <person name="Kuo A."/>
            <person name="Mondo S."/>
            <person name="Pangilinan J."/>
            <person name="Riley R."/>
            <person name="Labutti K."/>
            <person name="Andreopoulos B."/>
            <person name="Lipzen A."/>
            <person name="Chen C."/>
            <person name="Yanf M."/>
            <person name="Daum C."/>
            <person name="Ng V."/>
            <person name="Clum A."/>
            <person name="Steindorff A."/>
            <person name="Ohm R."/>
            <person name="Martin F."/>
            <person name="Silar P."/>
            <person name="Natvig D."/>
            <person name="Lalanne C."/>
            <person name="Gautier V."/>
            <person name="Ament-Velasquez S.L."/>
            <person name="Kruys A."/>
            <person name="Hutchinson M.I."/>
            <person name="Powell A.J."/>
            <person name="Barry K."/>
            <person name="Miller A.N."/>
            <person name="Grigoriev I.V."/>
            <person name="Debuchy R."/>
            <person name="Gladieux P."/>
            <person name="Thoren M.H."/>
            <person name="Johannesson H."/>
        </authorList>
    </citation>
    <scope>NUCLEOTIDE SEQUENCE</scope>
    <source>
        <strain evidence="2">CBS 540.89</strain>
    </source>
</reference>
<gene>
    <name evidence="2" type="ORF">B0T21DRAFT_406414</name>
</gene>
<feature type="compositionally biased region" description="Basic and acidic residues" evidence="1">
    <location>
        <begin position="220"/>
        <end position="249"/>
    </location>
</feature>
<keyword evidence="3" id="KW-1185">Reference proteome</keyword>
<accession>A0AA40K6J0</accession>
<feature type="region of interest" description="Disordered" evidence="1">
    <location>
        <begin position="212"/>
        <end position="279"/>
    </location>
</feature>
<dbReference type="EMBL" id="JAUKTV010000001">
    <property type="protein sequence ID" value="KAK0747838.1"/>
    <property type="molecule type" value="Genomic_DNA"/>
</dbReference>
<protein>
    <submittedName>
        <fullName evidence="2">Uncharacterized protein</fullName>
    </submittedName>
</protein>
<dbReference type="PANTHER" id="PTHR21521">
    <property type="entry name" value="AMUN, ISOFORM A"/>
    <property type="match status" value="1"/>
</dbReference>
<evidence type="ECO:0000313" key="2">
    <source>
        <dbReference type="EMBL" id="KAK0747838.1"/>
    </source>
</evidence>
<organism evidence="2 3">
    <name type="scientific">Apiosordaria backusii</name>
    <dbReference type="NCBI Taxonomy" id="314023"/>
    <lineage>
        <taxon>Eukaryota</taxon>
        <taxon>Fungi</taxon>
        <taxon>Dikarya</taxon>
        <taxon>Ascomycota</taxon>
        <taxon>Pezizomycotina</taxon>
        <taxon>Sordariomycetes</taxon>
        <taxon>Sordariomycetidae</taxon>
        <taxon>Sordariales</taxon>
        <taxon>Lasiosphaeriaceae</taxon>
        <taxon>Apiosordaria</taxon>
    </lineage>
</organism>
<feature type="compositionally biased region" description="Basic residues" evidence="1">
    <location>
        <begin position="269"/>
        <end position="279"/>
    </location>
</feature>
<sequence>MGSSTKPSADNITDSEFQDYLSRYPACLEVISNSKGTKEGQKSLSELDAYRYGEALEQFGTKKPKQMTIDDAKLLVEWKLRHGKFRPSLLKLISSNEPKTLKETVQEAVAEYQKAKEHLHRAIDILCQLKGIGPATASLLLAVHAPDNIIFFADEAFYWLEYNGSQGPIKYNKNEYYQMALKAQALAKRLGVKAVDVEKVAFVIMRDDQTQVSGKAAATTEKEEKNDKEAKTDKEDKPATRTEPEEKNTKSKPPAKRKASGDNADTKVPIRRSKRGKQA</sequence>
<evidence type="ECO:0000256" key="1">
    <source>
        <dbReference type="SAM" id="MobiDB-lite"/>
    </source>
</evidence>
<dbReference type="PANTHER" id="PTHR21521:SF0">
    <property type="entry name" value="AMUN, ISOFORM A"/>
    <property type="match status" value="1"/>
</dbReference>
<name>A0AA40K6J0_9PEZI</name>
<dbReference type="AlphaFoldDB" id="A0AA40K6J0"/>
<dbReference type="Proteomes" id="UP001172159">
    <property type="component" value="Unassembled WGS sequence"/>
</dbReference>
<evidence type="ECO:0000313" key="3">
    <source>
        <dbReference type="Proteomes" id="UP001172159"/>
    </source>
</evidence>
<comment type="caution">
    <text evidence="2">The sequence shown here is derived from an EMBL/GenBank/DDBJ whole genome shotgun (WGS) entry which is preliminary data.</text>
</comment>